<gene>
    <name evidence="1" type="ORF">DEO72_LG6g1930</name>
</gene>
<name>A0A4D6M957_VIGUN</name>
<protein>
    <submittedName>
        <fullName evidence="1">Uncharacterized protein</fullName>
    </submittedName>
</protein>
<accession>A0A4D6M957</accession>
<evidence type="ECO:0000313" key="1">
    <source>
        <dbReference type="EMBL" id="QCD97220.1"/>
    </source>
</evidence>
<sequence>MNHSLLLQKSDLRLVQDHFLKLSLPSLRVVRLRCPLLKEFLLVVTAKASACGNSRVIWYFCLGEWLSPKRKHQKTHPCSCAKPRLGELRSLKRETLSSKRTSSA</sequence>
<organism evidence="1 2">
    <name type="scientific">Vigna unguiculata</name>
    <name type="common">Cowpea</name>
    <dbReference type="NCBI Taxonomy" id="3917"/>
    <lineage>
        <taxon>Eukaryota</taxon>
        <taxon>Viridiplantae</taxon>
        <taxon>Streptophyta</taxon>
        <taxon>Embryophyta</taxon>
        <taxon>Tracheophyta</taxon>
        <taxon>Spermatophyta</taxon>
        <taxon>Magnoliopsida</taxon>
        <taxon>eudicotyledons</taxon>
        <taxon>Gunneridae</taxon>
        <taxon>Pentapetalae</taxon>
        <taxon>rosids</taxon>
        <taxon>fabids</taxon>
        <taxon>Fabales</taxon>
        <taxon>Fabaceae</taxon>
        <taxon>Papilionoideae</taxon>
        <taxon>50 kb inversion clade</taxon>
        <taxon>NPAAA clade</taxon>
        <taxon>indigoferoid/millettioid clade</taxon>
        <taxon>Phaseoleae</taxon>
        <taxon>Vigna</taxon>
    </lineage>
</organism>
<proteinExistence type="predicted"/>
<dbReference type="AlphaFoldDB" id="A0A4D6M957"/>
<evidence type="ECO:0000313" key="2">
    <source>
        <dbReference type="Proteomes" id="UP000501690"/>
    </source>
</evidence>
<dbReference type="EMBL" id="CP039350">
    <property type="protein sequence ID" value="QCD97220.1"/>
    <property type="molecule type" value="Genomic_DNA"/>
</dbReference>
<keyword evidence="2" id="KW-1185">Reference proteome</keyword>
<dbReference type="Proteomes" id="UP000501690">
    <property type="component" value="Linkage Group LG6"/>
</dbReference>
<reference evidence="1 2" key="1">
    <citation type="submission" date="2019-04" db="EMBL/GenBank/DDBJ databases">
        <title>An improved genome assembly and genetic linkage map for asparagus bean, Vigna unguiculata ssp. sesquipedialis.</title>
        <authorList>
            <person name="Xia Q."/>
            <person name="Zhang R."/>
            <person name="Dong Y."/>
        </authorList>
    </citation>
    <scope>NUCLEOTIDE SEQUENCE [LARGE SCALE GENOMIC DNA]</scope>
    <source>
        <tissue evidence="1">Leaf</tissue>
    </source>
</reference>